<reference evidence="2 3" key="1">
    <citation type="journal article" date="2015" name="Nature">
        <title>rRNA introns, odd ribosomes, and small enigmatic genomes across a large radiation of phyla.</title>
        <authorList>
            <person name="Brown C.T."/>
            <person name="Hug L.A."/>
            <person name="Thomas B.C."/>
            <person name="Sharon I."/>
            <person name="Castelle C.J."/>
            <person name="Singh A."/>
            <person name="Wilkins M.J."/>
            <person name="Williams K.H."/>
            <person name="Banfield J.F."/>
        </authorList>
    </citation>
    <scope>NUCLEOTIDE SEQUENCE [LARGE SCALE GENOMIC DNA]</scope>
</reference>
<evidence type="ECO:0000259" key="1">
    <source>
        <dbReference type="Pfam" id="PF00535"/>
    </source>
</evidence>
<dbReference type="EMBL" id="LCFP01000001">
    <property type="protein sequence ID" value="KKS98651.1"/>
    <property type="molecule type" value="Genomic_DNA"/>
</dbReference>
<dbReference type="InterPro" id="IPR001173">
    <property type="entry name" value="Glyco_trans_2-like"/>
</dbReference>
<accession>A0A0G1FUJ1</accession>
<evidence type="ECO:0000313" key="3">
    <source>
        <dbReference type="Proteomes" id="UP000034894"/>
    </source>
</evidence>
<dbReference type="GO" id="GO:0016740">
    <property type="term" value="F:transferase activity"/>
    <property type="evidence" value="ECO:0007669"/>
    <property type="project" value="UniProtKB-KW"/>
</dbReference>
<organism evidence="2 3">
    <name type="scientific">Candidatus Gottesmanbacteria bacterium GW2011_GWA2_43_14</name>
    <dbReference type="NCBI Taxonomy" id="1618443"/>
    <lineage>
        <taxon>Bacteria</taxon>
        <taxon>Candidatus Gottesmaniibacteriota</taxon>
    </lineage>
</organism>
<dbReference type="Proteomes" id="UP000034894">
    <property type="component" value="Unassembled WGS sequence"/>
</dbReference>
<dbReference type="SUPFAM" id="SSF53448">
    <property type="entry name" value="Nucleotide-diphospho-sugar transferases"/>
    <property type="match status" value="1"/>
</dbReference>
<dbReference type="AlphaFoldDB" id="A0A0G1FUJ1"/>
<dbReference type="InterPro" id="IPR029044">
    <property type="entry name" value="Nucleotide-diphossugar_trans"/>
</dbReference>
<gene>
    <name evidence="2" type="ORF">UV73_C0001G0172</name>
</gene>
<name>A0A0G1FUJ1_9BACT</name>
<dbReference type="Pfam" id="PF00535">
    <property type="entry name" value="Glycos_transf_2"/>
    <property type="match status" value="1"/>
</dbReference>
<dbReference type="STRING" id="1618443.UV73_C0001G0172"/>
<evidence type="ECO:0000313" key="2">
    <source>
        <dbReference type="EMBL" id="KKS98651.1"/>
    </source>
</evidence>
<proteinExistence type="predicted"/>
<dbReference type="PANTHER" id="PTHR43630">
    <property type="entry name" value="POLY-BETA-1,6-N-ACETYL-D-GLUCOSAMINE SYNTHASE"/>
    <property type="match status" value="1"/>
</dbReference>
<dbReference type="Gene3D" id="3.90.550.10">
    <property type="entry name" value="Spore Coat Polysaccharide Biosynthesis Protein SpsA, Chain A"/>
    <property type="match status" value="1"/>
</dbReference>
<keyword evidence="2" id="KW-0808">Transferase</keyword>
<feature type="domain" description="Glycosyltransferase 2-like" evidence="1">
    <location>
        <begin position="4"/>
        <end position="120"/>
    </location>
</feature>
<comment type="caution">
    <text evidence="2">The sequence shown here is derived from an EMBL/GenBank/DDBJ whole genome shotgun (WGS) entry which is preliminary data.</text>
</comment>
<dbReference type="PANTHER" id="PTHR43630:SF2">
    <property type="entry name" value="GLYCOSYLTRANSFERASE"/>
    <property type="match status" value="1"/>
</dbReference>
<protein>
    <submittedName>
        <fullName evidence="2">Family 2 glycosyl transferase</fullName>
    </submittedName>
</protein>
<sequence length="246" mass="28278">MILSAVIIAKNEAETISRCLASLSFCDEVVVIDNLSIDKTSNLAEKKGARVFSVSGLDFAYLRNIGREKAKGDWLLYVDADEWISSQLKASIRSAVKSGYAAFAVDRKNYYFGRLWPNRESMVRLVRKDALVGWQGGLHETAQVRGKIGRLDGELMHDTHRDLTGMLEKTNIWSDFEAQLRYKNNHPPISWWRFFRVMISAFWKSYIREKGYLAGTVGLIESLYQSFSMFITYAKLWEKQNNRPVN</sequence>
<dbReference type="CDD" id="cd02511">
    <property type="entry name" value="Beta4Glucosyltransferase"/>
    <property type="match status" value="1"/>
</dbReference>